<organism evidence="7 8">
    <name type="scientific">Mycena albidolilacea</name>
    <dbReference type="NCBI Taxonomy" id="1033008"/>
    <lineage>
        <taxon>Eukaryota</taxon>
        <taxon>Fungi</taxon>
        <taxon>Dikarya</taxon>
        <taxon>Basidiomycota</taxon>
        <taxon>Agaricomycotina</taxon>
        <taxon>Agaricomycetes</taxon>
        <taxon>Agaricomycetidae</taxon>
        <taxon>Agaricales</taxon>
        <taxon>Marasmiineae</taxon>
        <taxon>Mycenaceae</taxon>
        <taxon>Mycena</taxon>
    </lineage>
</organism>
<evidence type="ECO:0000259" key="6">
    <source>
        <dbReference type="Pfam" id="PF04082"/>
    </source>
</evidence>
<feature type="domain" description="Xylanolytic transcriptional activator regulatory" evidence="6">
    <location>
        <begin position="146"/>
        <end position="367"/>
    </location>
</feature>
<keyword evidence="8" id="KW-1185">Reference proteome</keyword>
<dbReference type="Proteomes" id="UP001218218">
    <property type="component" value="Unassembled WGS sequence"/>
</dbReference>
<dbReference type="GO" id="GO:0008270">
    <property type="term" value="F:zinc ion binding"/>
    <property type="evidence" value="ECO:0007669"/>
    <property type="project" value="InterPro"/>
</dbReference>
<evidence type="ECO:0000256" key="5">
    <source>
        <dbReference type="ARBA" id="ARBA00023242"/>
    </source>
</evidence>
<keyword evidence="2" id="KW-0479">Metal-binding</keyword>
<accession>A0AAD6ZFS7</accession>
<keyword evidence="5" id="KW-0539">Nucleus</keyword>
<proteinExistence type="predicted"/>
<keyword evidence="4" id="KW-0804">Transcription</keyword>
<keyword evidence="3" id="KW-0805">Transcription regulation</keyword>
<dbReference type="GO" id="GO:0005634">
    <property type="term" value="C:nucleus"/>
    <property type="evidence" value="ECO:0007669"/>
    <property type="project" value="UniProtKB-SubCell"/>
</dbReference>
<reference evidence="7" key="1">
    <citation type="submission" date="2023-03" db="EMBL/GenBank/DDBJ databases">
        <title>Massive genome expansion in bonnet fungi (Mycena s.s.) driven by repeated elements and novel gene families across ecological guilds.</title>
        <authorList>
            <consortium name="Lawrence Berkeley National Laboratory"/>
            <person name="Harder C.B."/>
            <person name="Miyauchi S."/>
            <person name="Viragh M."/>
            <person name="Kuo A."/>
            <person name="Thoen E."/>
            <person name="Andreopoulos B."/>
            <person name="Lu D."/>
            <person name="Skrede I."/>
            <person name="Drula E."/>
            <person name="Henrissat B."/>
            <person name="Morin E."/>
            <person name="Kohler A."/>
            <person name="Barry K."/>
            <person name="LaButti K."/>
            <person name="Morin E."/>
            <person name="Salamov A."/>
            <person name="Lipzen A."/>
            <person name="Mereny Z."/>
            <person name="Hegedus B."/>
            <person name="Baldrian P."/>
            <person name="Stursova M."/>
            <person name="Weitz H."/>
            <person name="Taylor A."/>
            <person name="Grigoriev I.V."/>
            <person name="Nagy L.G."/>
            <person name="Martin F."/>
            <person name="Kauserud H."/>
        </authorList>
    </citation>
    <scope>NUCLEOTIDE SEQUENCE</scope>
    <source>
        <strain evidence="7">CBHHK002</strain>
    </source>
</reference>
<protein>
    <recommendedName>
        <fullName evidence="6">Xylanolytic transcriptional activator regulatory domain-containing protein</fullName>
    </recommendedName>
</protein>
<dbReference type="CDD" id="cd12148">
    <property type="entry name" value="fungal_TF_MHR"/>
    <property type="match status" value="1"/>
</dbReference>
<name>A0AAD6ZFS7_9AGAR</name>
<sequence>MGFIQSLSLYKCFIQLCSIQVHPVCGQCKSAERDADCEYVHGQKRARAEILQENIDQIKRRIYELEHPDLNHQPTVVLQQPYQSGTVGSPLQSSIDYAQWVSDEPPRDMVQKLVDFFLAYSSEVGFFLNASRFRESALLRHPRGHPSRPSPALLWTVYLWGLRLSKQPELIALEPVFLSRALNLAGNGLSGLHPQKVMHTLQAEILVAYYFFASGRFLEGKYHTASAVSLALSSGLHMIRSANIPSSVLPPSQDAIEEGERIHACWAVIILDRSWAAVLGEQAHLEHRQQIDTPWPLEADDYGKGLLTRTALYSNTLHESLDSIPTSDTGMSTIAMLSKASVLWQRADVLARDWLPDMTSSQSTAFQDSFDILDGNVDSFRTALIQPHHIPNLTSAMVRAVIVAHSIAHTATIKLQSIAPLHAEPGARQKRLVAATAVLNIIVSAPLQHLGFINPIMGVRWTNRISTFRS</sequence>
<dbReference type="InterPro" id="IPR050815">
    <property type="entry name" value="TF_fung"/>
</dbReference>
<evidence type="ECO:0000256" key="2">
    <source>
        <dbReference type="ARBA" id="ARBA00022723"/>
    </source>
</evidence>
<dbReference type="AlphaFoldDB" id="A0AAD6ZFS7"/>
<gene>
    <name evidence="7" type="ORF">DFH08DRAFT_386510</name>
</gene>
<dbReference type="InterPro" id="IPR007219">
    <property type="entry name" value="XnlR_reg_dom"/>
</dbReference>
<dbReference type="GO" id="GO:0003677">
    <property type="term" value="F:DNA binding"/>
    <property type="evidence" value="ECO:0007669"/>
    <property type="project" value="InterPro"/>
</dbReference>
<comment type="caution">
    <text evidence="7">The sequence shown here is derived from an EMBL/GenBank/DDBJ whole genome shotgun (WGS) entry which is preliminary data.</text>
</comment>
<dbReference type="EMBL" id="JARIHO010000053">
    <property type="protein sequence ID" value="KAJ7320702.1"/>
    <property type="molecule type" value="Genomic_DNA"/>
</dbReference>
<dbReference type="GO" id="GO:0000981">
    <property type="term" value="F:DNA-binding transcription factor activity, RNA polymerase II-specific"/>
    <property type="evidence" value="ECO:0007669"/>
    <property type="project" value="InterPro"/>
</dbReference>
<evidence type="ECO:0000256" key="1">
    <source>
        <dbReference type="ARBA" id="ARBA00004123"/>
    </source>
</evidence>
<dbReference type="PANTHER" id="PTHR47338:SF29">
    <property type="entry name" value="ZN(2)-C6 FUNGAL-TYPE DOMAIN-CONTAINING PROTEIN"/>
    <property type="match status" value="1"/>
</dbReference>
<comment type="subcellular location">
    <subcellularLocation>
        <location evidence="1">Nucleus</location>
    </subcellularLocation>
</comment>
<dbReference type="PANTHER" id="PTHR47338">
    <property type="entry name" value="ZN(II)2CYS6 TRANSCRIPTION FACTOR (EUROFUNG)-RELATED"/>
    <property type="match status" value="1"/>
</dbReference>
<dbReference type="GO" id="GO:0006351">
    <property type="term" value="P:DNA-templated transcription"/>
    <property type="evidence" value="ECO:0007669"/>
    <property type="project" value="InterPro"/>
</dbReference>
<evidence type="ECO:0000313" key="7">
    <source>
        <dbReference type="EMBL" id="KAJ7320702.1"/>
    </source>
</evidence>
<evidence type="ECO:0000256" key="4">
    <source>
        <dbReference type="ARBA" id="ARBA00023163"/>
    </source>
</evidence>
<dbReference type="Pfam" id="PF04082">
    <property type="entry name" value="Fungal_trans"/>
    <property type="match status" value="1"/>
</dbReference>
<evidence type="ECO:0000256" key="3">
    <source>
        <dbReference type="ARBA" id="ARBA00023015"/>
    </source>
</evidence>
<evidence type="ECO:0000313" key="8">
    <source>
        <dbReference type="Proteomes" id="UP001218218"/>
    </source>
</evidence>